<dbReference type="RefSeq" id="WP_007798122.1">
    <property type="nucleotide sequence ID" value="NZ_DS022276.1"/>
</dbReference>
<dbReference type="AlphaFoldDB" id="Q0FQT1"/>
<evidence type="ECO:0000259" key="3">
    <source>
        <dbReference type="PROSITE" id="PS51186"/>
    </source>
</evidence>
<sequence length="143" mass="15186">MGAMMSAAVAARAWKPRLHSAAEDIAHADLLIARGWVTVAEAAEGGPVTGFLAREGSYVHALFIAPGWQRRGIGRALMAHAKAESPALDLWTFAANTAARRFYEGTGFAEIERGDGSDNEEGLPDIHYRWIAPASAAAKEPGS</sequence>
<proteinExistence type="predicted"/>
<dbReference type="InterPro" id="IPR050832">
    <property type="entry name" value="Bact_Acetyltransf"/>
</dbReference>
<dbReference type="GO" id="GO:0016747">
    <property type="term" value="F:acyltransferase activity, transferring groups other than amino-acyl groups"/>
    <property type="evidence" value="ECO:0007669"/>
    <property type="project" value="InterPro"/>
</dbReference>
<protein>
    <submittedName>
        <fullName evidence="4">Acetyltransferase, GNAT family protein</fullName>
    </submittedName>
</protein>
<dbReference type="HOGENOM" id="CLU_013985_21_1_5"/>
<evidence type="ECO:0000313" key="5">
    <source>
        <dbReference type="Proteomes" id="UP000006230"/>
    </source>
</evidence>
<gene>
    <name evidence="4" type="ORF">R2601_19115</name>
</gene>
<keyword evidence="2" id="KW-0012">Acyltransferase</keyword>
<keyword evidence="5" id="KW-1185">Reference proteome</keyword>
<dbReference type="InterPro" id="IPR016181">
    <property type="entry name" value="Acyl_CoA_acyltransferase"/>
</dbReference>
<evidence type="ECO:0000256" key="1">
    <source>
        <dbReference type="ARBA" id="ARBA00022679"/>
    </source>
</evidence>
<dbReference type="PANTHER" id="PTHR43877">
    <property type="entry name" value="AMINOALKYLPHOSPHONATE N-ACETYLTRANSFERASE-RELATED-RELATED"/>
    <property type="match status" value="1"/>
</dbReference>
<name>Q0FQT1_SALBH</name>
<dbReference type="STRING" id="314265.R2601_19115"/>
<evidence type="ECO:0000256" key="2">
    <source>
        <dbReference type="ARBA" id="ARBA00023315"/>
    </source>
</evidence>
<dbReference type="eggNOG" id="COG0454">
    <property type="taxonomic scope" value="Bacteria"/>
</dbReference>
<dbReference type="Proteomes" id="UP000006230">
    <property type="component" value="Unassembled WGS sequence"/>
</dbReference>
<dbReference type="SUPFAM" id="SSF55729">
    <property type="entry name" value="Acyl-CoA N-acyltransferases (Nat)"/>
    <property type="match status" value="1"/>
</dbReference>
<keyword evidence="1 4" id="KW-0808">Transferase</keyword>
<comment type="caution">
    <text evidence="4">The sequence shown here is derived from an EMBL/GenBank/DDBJ whole genome shotgun (WGS) entry which is preliminary data.</text>
</comment>
<organism evidence="4 5">
    <name type="scientific">Salipiger bermudensis (strain DSM 26914 / JCM 13377 / KCTC 12554 / HTCC2601)</name>
    <name type="common">Pelagibaca bermudensis</name>
    <dbReference type="NCBI Taxonomy" id="314265"/>
    <lineage>
        <taxon>Bacteria</taxon>
        <taxon>Pseudomonadati</taxon>
        <taxon>Pseudomonadota</taxon>
        <taxon>Alphaproteobacteria</taxon>
        <taxon>Rhodobacterales</taxon>
        <taxon>Roseobacteraceae</taxon>
        <taxon>Salipiger</taxon>
    </lineage>
</organism>
<accession>Q0FQT1</accession>
<feature type="domain" description="N-acetyltransferase" evidence="3">
    <location>
        <begin position="1"/>
        <end position="135"/>
    </location>
</feature>
<dbReference type="Gene3D" id="3.40.630.30">
    <property type="match status" value="1"/>
</dbReference>
<evidence type="ECO:0000313" key="4">
    <source>
        <dbReference type="EMBL" id="EAU46601.1"/>
    </source>
</evidence>
<dbReference type="CDD" id="cd04301">
    <property type="entry name" value="NAT_SF"/>
    <property type="match status" value="1"/>
</dbReference>
<dbReference type="PROSITE" id="PS51186">
    <property type="entry name" value="GNAT"/>
    <property type="match status" value="1"/>
</dbReference>
<dbReference type="Pfam" id="PF13673">
    <property type="entry name" value="Acetyltransf_10"/>
    <property type="match status" value="1"/>
</dbReference>
<dbReference type="InterPro" id="IPR000182">
    <property type="entry name" value="GNAT_dom"/>
</dbReference>
<dbReference type="EMBL" id="AATQ01000013">
    <property type="protein sequence ID" value="EAU46601.1"/>
    <property type="molecule type" value="Genomic_DNA"/>
</dbReference>
<reference evidence="4 5" key="1">
    <citation type="journal article" date="2010" name="J. Bacteriol.">
        <title>Genome sequences of Pelagibaca bermudensis HTCC2601T and Maritimibacter alkaliphilus HTCC2654T, the type strains of two marine Roseobacter genera.</title>
        <authorList>
            <person name="Thrash J.C."/>
            <person name="Cho J.C."/>
            <person name="Ferriera S."/>
            <person name="Johnson J."/>
            <person name="Vergin K.L."/>
            <person name="Giovannoni S.J."/>
        </authorList>
    </citation>
    <scope>NUCLEOTIDE SEQUENCE [LARGE SCALE GENOMIC DNA]</scope>
    <source>
        <strain evidence="5">DSM 26914 / JCM 13377 / KCTC 12554 / HTCC2601</strain>
    </source>
</reference>